<dbReference type="Gene3D" id="3.30.420.10">
    <property type="entry name" value="Ribonuclease H-like superfamily/Ribonuclease H"/>
    <property type="match status" value="1"/>
</dbReference>
<dbReference type="Proteomes" id="UP000285060">
    <property type="component" value="Unassembled WGS sequence"/>
</dbReference>
<evidence type="ECO:0000259" key="1">
    <source>
        <dbReference type="Pfam" id="PF13358"/>
    </source>
</evidence>
<accession>A0A3R6WG75</accession>
<evidence type="ECO:0000313" key="2">
    <source>
        <dbReference type="EMBL" id="RHY24522.1"/>
    </source>
</evidence>
<protein>
    <recommendedName>
        <fullName evidence="1">Tc1-like transposase DDE domain-containing protein</fullName>
    </recommendedName>
</protein>
<proteinExistence type="predicted"/>
<name>A0A3R6WG75_9STRA</name>
<reference evidence="2 3" key="1">
    <citation type="submission" date="2018-08" db="EMBL/GenBank/DDBJ databases">
        <title>Aphanomyces genome sequencing and annotation.</title>
        <authorList>
            <person name="Minardi D."/>
            <person name="Oidtmann B."/>
            <person name="Van Der Giezen M."/>
            <person name="Studholme D.J."/>
        </authorList>
    </citation>
    <scope>NUCLEOTIDE SEQUENCE [LARGE SCALE GENOMIC DNA]</scope>
    <source>
        <strain evidence="2 3">NJM0002</strain>
    </source>
</reference>
<sequence length="286" mass="33016">MMHHREMFVLDFDINDKNVFKSTLRSVQRFLKAQGYKRGRRNGSSTYHQSKANDLARDAYVRKMQPHILGKDRPHIMKTDESFIHHHYKAHHQSLYDPSDVNDVLSKEKHKGRRYCFVAAVLDSPTMPSKVMALDIFTGGSKRASSGPKTGKEPKDYHGMFDHAYYVKWFERLLDELDADGITNAWIVLDNAKYHKSLPASTPTSRRRKGVLVESCAAYGIETTEDKYKSQLWDKLAVYIKANIRPVIVDMAKRWGHTVIYTPPHHSDLQPIELVWAIVKGWPSIH</sequence>
<gene>
    <name evidence="2" type="ORF">DYB32_008817</name>
</gene>
<dbReference type="EMBL" id="QUSY01001568">
    <property type="protein sequence ID" value="RHY24522.1"/>
    <property type="molecule type" value="Genomic_DNA"/>
</dbReference>
<evidence type="ECO:0000313" key="3">
    <source>
        <dbReference type="Proteomes" id="UP000285060"/>
    </source>
</evidence>
<keyword evidence="3" id="KW-1185">Reference proteome</keyword>
<dbReference type="AlphaFoldDB" id="A0A3R6WG75"/>
<dbReference type="VEuPathDB" id="FungiDB:H310_04621"/>
<feature type="domain" description="Tc1-like transposase DDE" evidence="1">
    <location>
        <begin position="157"/>
        <end position="282"/>
    </location>
</feature>
<comment type="caution">
    <text evidence="2">The sequence shown here is derived from an EMBL/GenBank/DDBJ whole genome shotgun (WGS) entry which is preliminary data.</text>
</comment>
<dbReference type="GO" id="GO:0003676">
    <property type="term" value="F:nucleic acid binding"/>
    <property type="evidence" value="ECO:0007669"/>
    <property type="project" value="InterPro"/>
</dbReference>
<dbReference type="PANTHER" id="PTHR33939">
    <property type="entry name" value="PROTEIN CBG22215"/>
    <property type="match status" value="1"/>
</dbReference>
<dbReference type="Pfam" id="PF13358">
    <property type="entry name" value="DDE_3"/>
    <property type="match status" value="1"/>
</dbReference>
<dbReference type="PANTHER" id="PTHR33939:SF1">
    <property type="entry name" value="DUF4371 DOMAIN-CONTAINING PROTEIN"/>
    <property type="match status" value="1"/>
</dbReference>
<dbReference type="InterPro" id="IPR038717">
    <property type="entry name" value="Tc1-like_DDE_dom"/>
</dbReference>
<dbReference type="InterPro" id="IPR036397">
    <property type="entry name" value="RNaseH_sf"/>
</dbReference>
<organism evidence="2 3">
    <name type="scientific">Aphanomyces invadans</name>
    <dbReference type="NCBI Taxonomy" id="157072"/>
    <lineage>
        <taxon>Eukaryota</taxon>
        <taxon>Sar</taxon>
        <taxon>Stramenopiles</taxon>
        <taxon>Oomycota</taxon>
        <taxon>Saprolegniomycetes</taxon>
        <taxon>Saprolegniales</taxon>
        <taxon>Verrucalvaceae</taxon>
        <taxon>Aphanomyces</taxon>
    </lineage>
</organism>